<proteinExistence type="predicted"/>
<dbReference type="Proteomes" id="UP001596160">
    <property type="component" value="Unassembled WGS sequence"/>
</dbReference>
<keyword evidence="3" id="KW-1185">Reference proteome</keyword>
<comment type="caution">
    <text evidence="2">The sequence shown here is derived from an EMBL/GenBank/DDBJ whole genome shotgun (WGS) entry which is preliminary data.</text>
</comment>
<protein>
    <recommendedName>
        <fullName evidence="4">WXG100 family type VII secretion target</fullName>
    </recommendedName>
</protein>
<organism evidence="2 3">
    <name type="scientific">Streptomyces amakusaensis</name>
    <dbReference type="NCBI Taxonomy" id="67271"/>
    <lineage>
        <taxon>Bacteria</taxon>
        <taxon>Bacillati</taxon>
        <taxon>Actinomycetota</taxon>
        <taxon>Actinomycetes</taxon>
        <taxon>Kitasatosporales</taxon>
        <taxon>Streptomycetaceae</taxon>
        <taxon>Streptomyces</taxon>
    </lineage>
</organism>
<evidence type="ECO:0000313" key="3">
    <source>
        <dbReference type="Proteomes" id="UP001596160"/>
    </source>
</evidence>
<evidence type="ECO:0008006" key="4">
    <source>
        <dbReference type="Google" id="ProtNLM"/>
    </source>
</evidence>
<name>A0ABW0AHE2_9ACTN</name>
<sequence length="479" mass="52786">MTTDLSKLTAAAAKWEEMAGRFKVLEGMYEREVHGITLDRSWEGLSAQAANEKFTVTLKEFQGAQKEAKAVAGILRDAHTQLVDLRGRVEAARDDAVKAGMRVSDQGVVSFDTERLSQAERTAYVHDGNYQEDARALAAEWSAHIRQAVQSVTVADDGLRVMLEAAVRDSDRLDGTLNGFNREAGASPYPSLEAAGRAANMPEDRKQVPEWWRSLDPVTRGVLLQERGDELRAAGIMDPTLKWRSPDEGSGAFGVEKPTPRDVWLHAQALGIATAGDVAGQVGASRNMLHYLDGTGDPLNLDVDRILHDDETFRSQVEELHLGHNQESWHRNALDEFHKAGGDKTVVMPVESDKLDRTFREGEWFHAVGSHSQNVSGLVCVSPGEDGKPKVSLEYQVNVWDRYNWDVGKSTELPGGLDIRDEDMGRLHKTGIAQEFDMRGSSSFYAYDLNASAPPALAPQEPGREGTQADVSRGEEKNR</sequence>
<evidence type="ECO:0000313" key="2">
    <source>
        <dbReference type="EMBL" id="MFC5152932.1"/>
    </source>
</evidence>
<reference evidence="3" key="1">
    <citation type="journal article" date="2019" name="Int. J. Syst. Evol. Microbiol.">
        <title>The Global Catalogue of Microorganisms (GCM) 10K type strain sequencing project: providing services to taxonomists for standard genome sequencing and annotation.</title>
        <authorList>
            <consortium name="The Broad Institute Genomics Platform"/>
            <consortium name="The Broad Institute Genome Sequencing Center for Infectious Disease"/>
            <person name="Wu L."/>
            <person name="Ma J."/>
        </authorList>
    </citation>
    <scope>NUCLEOTIDE SEQUENCE [LARGE SCALE GENOMIC DNA]</scope>
    <source>
        <strain evidence="3">PCU 266</strain>
    </source>
</reference>
<feature type="region of interest" description="Disordered" evidence="1">
    <location>
        <begin position="453"/>
        <end position="479"/>
    </location>
</feature>
<dbReference type="EMBL" id="JBHSKP010000007">
    <property type="protein sequence ID" value="MFC5152932.1"/>
    <property type="molecule type" value="Genomic_DNA"/>
</dbReference>
<evidence type="ECO:0000256" key="1">
    <source>
        <dbReference type="SAM" id="MobiDB-lite"/>
    </source>
</evidence>
<gene>
    <name evidence="2" type="ORF">ACFPRH_14415</name>
</gene>
<accession>A0ABW0AHE2</accession>
<dbReference type="RefSeq" id="WP_344478870.1">
    <property type="nucleotide sequence ID" value="NZ_BAAASB010000011.1"/>
</dbReference>